<keyword evidence="10" id="KW-1185">Reference proteome</keyword>
<proteinExistence type="inferred from homology"/>
<feature type="domain" description="Cytochrome C biogenesis protein transmembrane" evidence="8">
    <location>
        <begin position="16"/>
        <end position="194"/>
    </location>
</feature>
<name>A0A7X3FU74_9HYPH</name>
<dbReference type="InterPro" id="IPR051790">
    <property type="entry name" value="Cytochrome_c-biogenesis_DsbD"/>
</dbReference>
<evidence type="ECO:0000256" key="4">
    <source>
        <dbReference type="ARBA" id="ARBA00022748"/>
    </source>
</evidence>
<keyword evidence="6 7" id="KW-0472">Membrane</keyword>
<dbReference type="GO" id="GO:0016020">
    <property type="term" value="C:membrane"/>
    <property type="evidence" value="ECO:0007669"/>
    <property type="project" value="UniProtKB-SubCell"/>
</dbReference>
<evidence type="ECO:0000259" key="8">
    <source>
        <dbReference type="Pfam" id="PF02683"/>
    </source>
</evidence>
<evidence type="ECO:0000256" key="6">
    <source>
        <dbReference type="ARBA" id="ARBA00023136"/>
    </source>
</evidence>
<evidence type="ECO:0000256" key="1">
    <source>
        <dbReference type="ARBA" id="ARBA00004141"/>
    </source>
</evidence>
<accession>A0A7X3FU74</accession>
<dbReference type="Pfam" id="PF02683">
    <property type="entry name" value="DsbD_TM"/>
    <property type="match status" value="1"/>
</dbReference>
<gene>
    <name evidence="9" type="ORF">GO014_14950</name>
</gene>
<feature type="transmembrane region" description="Helical" evidence="7">
    <location>
        <begin position="165"/>
        <end position="189"/>
    </location>
</feature>
<protein>
    <submittedName>
        <fullName evidence="9">Cytochrome c biogenesis protein CcdA</fullName>
    </submittedName>
</protein>
<dbReference type="PANTHER" id="PTHR31272:SF9">
    <property type="entry name" value="BLL1027 PROTEIN"/>
    <property type="match status" value="1"/>
</dbReference>
<evidence type="ECO:0000256" key="2">
    <source>
        <dbReference type="ARBA" id="ARBA00006143"/>
    </source>
</evidence>
<keyword evidence="3 7" id="KW-0812">Transmembrane</keyword>
<sequence length="250" mass="25324">MVSRRERNGSAGLLDLVLAFAAGLLTLINPCVLPLLPLIGASALARHRLAPLAMAGGMALSFTLAGLGAFALTRALGLPQEAIALGAGWAMLGFGLVMLTPPLQTQFSRLAGATASGSTRLLGQVEGRGLWGEAAAGALLGLAWSPCIGPTLGGAIGLAAQGDDLLYAGLIMAFFALGSASIVLGLAYGTRAALSGRRALLLQFAPHAKTALGVGLALVGLAIIFRIDRLLEAWALGVLPAWLVDLSVSI</sequence>
<evidence type="ECO:0000313" key="9">
    <source>
        <dbReference type="EMBL" id="MVT00323.1"/>
    </source>
</evidence>
<evidence type="ECO:0000256" key="7">
    <source>
        <dbReference type="SAM" id="Phobius"/>
    </source>
</evidence>
<dbReference type="PANTHER" id="PTHR31272">
    <property type="entry name" value="CYTOCHROME C-TYPE BIOGENESIS PROTEIN HI_1454-RELATED"/>
    <property type="match status" value="1"/>
</dbReference>
<comment type="caution">
    <text evidence="9">The sequence shown here is derived from an EMBL/GenBank/DDBJ whole genome shotgun (WGS) entry which is preliminary data.</text>
</comment>
<feature type="transmembrane region" description="Helical" evidence="7">
    <location>
        <begin position="12"/>
        <end position="37"/>
    </location>
</feature>
<dbReference type="EMBL" id="WQRF01000005">
    <property type="protein sequence ID" value="MVT00323.1"/>
    <property type="molecule type" value="Genomic_DNA"/>
</dbReference>
<dbReference type="Proteomes" id="UP000438106">
    <property type="component" value="Unassembled WGS sequence"/>
</dbReference>
<comment type="subcellular location">
    <subcellularLocation>
        <location evidence="1">Membrane</location>
        <topology evidence="1">Multi-pass membrane protein</topology>
    </subcellularLocation>
</comment>
<comment type="similarity">
    <text evidence="2">Belongs to the DsbD family.</text>
</comment>
<reference evidence="9 10" key="1">
    <citation type="submission" date="2019-12" db="EMBL/GenBank/DDBJ databases">
        <title>Devosia maris sp. nov., isolated from the deep seawater.</title>
        <authorList>
            <person name="Liu Y."/>
        </authorList>
    </citation>
    <scope>NUCLEOTIDE SEQUENCE [LARGE SCALE GENOMIC DNA]</scope>
    <source>
        <strain evidence="9 10">L53-10-65</strain>
    </source>
</reference>
<keyword evidence="5 7" id="KW-1133">Transmembrane helix</keyword>
<evidence type="ECO:0000256" key="5">
    <source>
        <dbReference type="ARBA" id="ARBA00022989"/>
    </source>
</evidence>
<evidence type="ECO:0000313" key="10">
    <source>
        <dbReference type="Proteomes" id="UP000438106"/>
    </source>
</evidence>
<dbReference type="GO" id="GO:0017004">
    <property type="term" value="P:cytochrome complex assembly"/>
    <property type="evidence" value="ECO:0007669"/>
    <property type="project" value="UniProtKB-KW"/>
</dbReference>
<dbReference type="InterPro" id="IPR003834">
    <property type="entry name" value="Cyt_c_assmbl_TM_dom"/>
</dbReference>
<organism evidence="9 10">
    <name type="scientific">Devosia marina</name>
    <dbReference type="NCBI Taxonomy" id="2683198"/>
    <lineage>
        <taxon>Bacteria</taxon>
        <taxon>Pseudomonadati</taxon>
        <taxon>Pseudomonadota</taxon>
        <taxon>Alphaproteobacteria</taxon>
        <taxon>Hyphomicrobiales</taxon>
        <taxon>Devosiaceae</taxon>
        <taxon>Devosia</taxon>
    </lineage>
</organism>
<feature type="transmembrane region" description="Helical" evidence="7">
    <location>
        <begin position="210"/>
        <end position="227"/>
    </location>
</feature>
<evidence type="ECO:0000256" key="3">
    <source>
        <dbReference type="ARBA" id="ARBA00022692"/>
    </source>
</evidence>
<dbReference type="AlphaFoldDB" id="A0A7X3FU74"/>
<feature type="transmembrane region" description="Helical" evidence="7">
    <location>
        <begin position="49"/>
        <end position="70"/>
    </location>
</feature>
<keyword evidence="4" id="KW-0201">Cytochrome c-type biogenesis</keyword>
<feature type="transmembrane region" description="Helical" evidence="7">
    <location>
        <begin position="82"/>
        <end position="100"/>
    </location>
</feature>